<dbReference type="Gene3D" id="3.30.1370.110">
    <property type="match status" value="1"/>
</dbReference>
<dbReference type="Proteomes" id="UP000318590">
    <property type="component" value="Unassembled WGS sequence"/>
</dbReference>
<dbReference type="PANTHER" id="PTHR35562:SF2">
    <property type="entry name" value="DNA ENDONUCLEASE SMRA-RELATED"/>
    <property type="match status" value="1"/>
</dbReference>
<sequence length="204" mass="22956">MSRRHRSLRPEEEALWKLITDRTKPMHPDRKPPEVKSPIRAKTEAPDGTPRSSAAPPRPIEPFQLGSDARHRPETRMAMPDIAEQLARTPVQMDAGRFRKMRSGKLEVEGRIDLHGLTLSEAHPRLMSFLFSSHAAGKRLVLVITGKGKDRDDGTAIPAHRGLLRHQVPHWITTGPAKSIVLQVTPAHRRHGGSGALYIYLRRR</sequence>
<gene>
    <name evidence="3" type="ORF">FEV53_03160</name>
</gene>
<evidence type="ECO:0000256" key="1">
    <source>
        <dbReference type="SAM" id="MobiDB-lite"/>
    </source>
</evidence>
<evidence type="ECO:0000313" key="4">
    <source>
        <dbReference type="Proteomes" id="UP000318590"/>
    </source>
</evidence>
<dbReference type="SUPFAM" id="SSF160443">
    <property type="entry name" value="SMR domain-like"/>
    <property type="match status" value="1"/>
</dbReference>
<dbReference type="Pfam" id="PF01713">
    <property type="entry name" value="Smr"/>
    <property type="match status" value="1"/>
</dbReference>
<accession>A0A547Q8W2</accession>
<feature type="compositionally biased region" description="Basic and acidic residues" evidence="1">
    <location>
        <begin position="8"/>
        <end position="34"/>
    </location>
</feature>
<dbReference type="PANTHER" id="PTHR35562">
    <property type="entry name" value="DNA ENDONUCLEASE SMRA-RELATED"/>
    <property type="match status" value="1"/>
</dbReference>
<evidence type="ECO:0000259" key="2">
    <source>
        <dbReference type="PROSITE" id="PS50828"/>
    </source>
</evidence>
<protein>
    <submittedName>
        <fullName evidence="3">DNA mismatch repair protein MutS</fullName>
    </submittedName>
</protein>
<evidence type="ECO:0000313" key="3">
    <source>
        <dbReference type="EMBL" id="TRD22794.1"/>
    </source>
</evidence>
<name>A0A547Q8W2_9RHOB</name>
<comment type="caution">
    <text evidence="3">The sequence shown here is derived from an EMBL/GenBank/DDBJ whole genome shotgun (WGS) entry which is preliminary data.</text>
</comment>
<dbReference type="PROSITE" id="PS50828">
    <property type="entry name" value="SMR"/>
    <property type="match status" value="1"/>
</dbReference>
<organism evidence="3 4">
    <name type="scientific">Palleronia caenipelagi</name>
    <dbReference type="NCBI Taxonomy" id="2489174"/>
    <lineage>
        <taxon>Bacteria</taxon>
        <taxon>Pseudomonadati</taxon>
        <taxon>Pseudomonadota</taxon>
        <taxon>Alphaproteobacteria</taxon>
        <taxon>Rhodobacterales</taxon>
        <taxon>Roseobacteraceae</taxon>
        <taxon>Palleronia</taxon>
    </lineage>
</organism>
<reference evidence="3 4" key="1">
    <citation type="submission" date="2019-06" db="EMBL/GenBank/DDBJ databases">
        <title>Paenimaribius caenipelagi gen. nov., sp. nov., isolated from a tidal flat.</title>
        <authorList>
            <person name="Yoon J.-H."/>
        </authorList>
    </citation>
    <scope>NUCLEOTIDE SEQUENCE [LARGE SCALE GENOMIC DNA]</scope>
    <source>
        <strain evidence="3 4">JBTF-M29</strain>
    </source>
</reference>
<dbReference type="EMBL" id="VFSV01000004">
    <property type="protein sequence ID" value="TRD22794.1"/>
    <property type="molecule type" value="Genomic_DNA"/>
</dbReference>
<feature type="domain" description="Smr" evidence="2">
    <location>
        <begin position="112"/>
        <end position="202"/>
    </location>
</feature>
<dbReference type="InterPro" id="IPR002625">
    <property type="entry name" value="Smr_dom"/>
</dbReference>
<feature type="region of interest" description="Disordered" evidence="1">
    <location>
        <begin position="1"/>
        <end position="72"/>
    </location>
</feature>
<dbReference type="InterPro" id="IPR036063">
    <property type="entry name" value="Smr_dom_sf"/>
</dbReference>
<keyword evidence="4" id="KW-1185">Reference proteome</keyword>
<dbReference type="OrthoDB" id="7165597at2"/>
<dbReference type="AlphaFoldDB" id="A0A547Q8W2"/>
<proteinExistence type="predicted"/>